<evidence type="ECO:0000313" key="2">
    <source>
        <dbReference type="EMBL" id="KTD16424.1"/>
    </source>
</evidence>
<gene>
    <name evidence="2" type="ORF">Ljor_0730</name>
</gene>
<evidence type="ECO:0000313" key="3">
    <source>
        <dbReference type="Proteomes" id="UP000055035"/>
    </source>
</evidence>
<organism evidence="2 3">
    <name type="scientific">Legionella jordanis</name>
    <dbReference type="NCBI Taxonomy" id="456"/>
    <lineage>
        <taxon>Bacteria</taxon>
        <taxon>Pseudomonadati</taxon>
        <taxon>Pseudomonadota</taxon>
        <taxon>Gammaproteobacteria</taxon>
        <taxon>Legionellales</taxon>
        <taxon>Legionellaceae</taxon>
        <taxon>Legionella</taxon>
    </lineage>
</organism>
<dbReference type="PATRIC" id="fig|456.5.peg.774"/>
<name>A0A0W0V8N0_9GAMM</name>
<feature type="coiled-coil region" evidence="1">
    <location>
        <begin position="177"/>
        <end position="297"/>
    </location>
</feature>
<accession>A0A0W0V8N0</accession>
<proteinExistence type="predicted"/>
<evidence type="ECO:0000256" key="1">
    <source>
        <dbReference type="SAM" id="Coils"/>
    </source>
</evidence>
<keyword evidence="1" id="KW-0175">Coiled coil</keyword>
<dbReference type="Proteomes" id="UP000055035">
    <property type="component" value="Unassembled WGS sequence"/>
</dbReference>
<reference evidence="2 3" key="1">
    <citation type="submission" date="2015-11" db="EMBL/GenBank/DDBJ databases">
        <title>Genomic analysis of 38 Legionella species identifies large and diverse effector repertoires.</title>
        <authorList>
            <person name="Burstein D."/>
            <person name="Amaro F."/>
            <person name="Zusman T."/>
            <person name="Lifshitz Z."/>
            <person name="Cohen O."/>
            <person name="Gilbert J.A."/>
            <person name="Pupko T."/>
            <person name="Shuman H.A."/>
            <person name="Segal G."/>
        </authorList>
    </citation>
    <scope>NUCLEOTIDE SEQUENCE [LARGE SCALE GENOMIC DNA]</scope>
    <source>
        <strain evidence="2 3">BL-540</strain>
    </source>
</reference>
<dbReference type="EMBL" id="LNYJ01000011">
    <property type="protein sequence ID" value="KTD16424.1"/>
    <property type="molecule type" value="Genomic_DNA"/>
</dbReference>
<dbReference type="STRING" id="456.Ljor_0730"/>
<dbReference type="RefSeq" id="WP_058470279.1">
    <property type="nucleotide sequence ID" value="NZ_CAAAIC010000004.1"/>
</dbReference>
<sequence>MTRLQETIQSLCEIILSYGQSQPEQGSKESWRNLNIEALLKNSNREIFETLQTVINDSTRNYTDRQNLMDYFLFNYMKLKPLVDQPRPLSPTEIEGVSQDLKILIQVASNLLKTSHNNELTIVYDGKSEKLIGCTRGLLKRYTLSNSGQLIERLLLQPLSLTDYSEKSITSLIDRLINEHQQQFSEQKNEALKQENELLKQKNDALAQENEEMIKRVHRLEEEVKLLKYEKQELEEEKKSVYENKPKQEEEKQFLLDEIENLMSALARAKEEHERQLAELQSERNDLKQKVVELRYMTTPIIRGTLGHRATVGYHPFFNAGLGALLKEKSLDSTPETNSANHPD</sequence>
<comment type="caution">
    <text evidence="2">The sequence shown here is derived from an EMBL/GenBank/DDBJ whole genome shotgun (WGS) entry which is preliminary data.</text>
</comment>
<protein>
    <submittedName>
        <fullName evidence="2">Uncharacterized protein</fullName>
    </submittedName>
</protein>
<dbReference type="OrthoDB" id="10020461at2"/>
<dbReference type="AlphaFoldDB" id="A0A0W0V8N0"/>
<keyword evidence="3" id="KW-1185">Reference proteome</keyword>